<organism evidence="3 4">
    <name type="scientific">Aureobasidium pullulans EXF-150</name>
    <dbReference type="NCBI Taxonomy" id="1043002"/>
    <lineage>
        <taxon>Eukaryota</taxon>
        <taxon>Fungi</taxon>
        <taxon>Dikarya</taxon>
        <taxon>Ascomycota</taxon>
        <taxon>Pezizomycotina</taxon>
        <taxon>Dothideomycetes</taxon>
        <taxon>Dothideomycetidae</taxon>
        <taxon>Dothideales</taxon>
        <taxon>Saccotheciaceae</taxon>
        <taxon>Aureobasidium</taxon>
    </lineage>
</organism>
<dbReference type="EMBL" id="KL584996">
    <property type="protein sequence ID" value="KEQ80732.1"/>
    <property type="molecule type" value="Genomic_DNA"/>
</dbReference>
<dbReference type="InterPro" id="IPR003114">
    <property type="entry name" value="Phox_assoc"/>
</dbReference>
<keyword evidence="4" id="KW-1185">Reference proteome</keyword>
<reference evidence="3 4" key="1">
    <citation type="journal article" date="2014" name="BMC Genomics">
        <title>Genome sequencing of four Aureobasidium pullulans varieties: biotechnological potential, stress tolerance, and description of new species.</title>
        <authorList>
            <person name="Gostin Ar C."/>
            <person name="Ohm R.A."/>
            <person name="Kogej T."/>
            <person name="Sonjak S."/>
            <person name="Turk M."/>
            <person name="Zajc J."/>
            <person name="Zalar P."/>
            <person name="Grube M."/>
            <person name="Sun H."/>
            <person name="Han J."/>
            <person name="Sharma A."/>
            <person name="Chiniquy J."/>
            <person name="Ngan C.Y."/>
            <person name="Lipzen A."/>
            <person name="Barry K."/>
            <person name="Grigoriev I.V."/>
            <person name="Gunde-Cimerman N."/>
        </authorList>
    </citation>
    <scope>NUCLEOTIDE SEQUENCE [LARGE SCALE GENOMIC DNA]</scope>
    <source>
        <strain evidence="3 4">EXF-150</strain>
    </source>
</reference>
<dbReference type="GO" id="GO:0035091">
    <property type="term" value="F:phosphatidylinositol binding"/>
    <property type="evidence" value="ECO:0007669"/>
    <property type="project" value="TreeGrafter"/>
</dbReference>
<dbReference type="OrthoDB" id="5582218at2759"/>
<name>A0A074XFA6_AURPU</name>
<feature type="domain" description="PXA" evidence="2">
    <location>
        <begin position="99"/>
        <end position="288"/>
    </location>
</feature>
<dbReference type="HOGENOM" id="CLU_018250_1_0_1"/>
<dbReference type="AlphaFoldDB" id="A0A074XFA6"/>
<gene>
    <name evidence="3" type="ORF">M438DRAFT_348655</name>
</gene>
<proteinExistence type="predicted"/>
<dbReference type="Proteomes" id="UP000030706">
    <property type="component" value="Unassembled WGS sequence"/>
</dbReference>
<feature type="region of interest" description="Disordered" evidence="1">
    <location>
        <begin position="364"/>
        <end position="387"/>
    </location>
</feature>
<dbReference type="GeneID" id="40748500"/>
<dbReference type="PANTHER" id="PTHR22775:SF3">
    <property type="entry name" value="SORTING NEXIN-13"/>
    <property type="match status" value="1"/>
</dbReference>
<feature type="region of interest" description="Disordered" evidence="1">
    <location>
        <begin position="1"/>
        <end position="53"/>
    </location>
</feature>
<dbReference type="PROSITE" id="PS51207">
    <property type="entry name" value="PXA"/>
    <property type="match status" value="1"/>
</dbReference>
<dbReference type="Pfam" id="PF02194">
    <property type="entry name" value="PXA"/>
    <property type="match status" value="1"/>
</dbReference>
<evidence type="ECO:0000256" key="1">
    <source>
        <dbReference type="SAM" id="MobiDB-lite"/>
    </source>
</evidence>
<feature type="compositionally biased region" description="Polar residues" evidence="1">
    <location>
        <begin position="28"/>
        <end position="39"/>
    </location>
</feature>
<dbReference type="RefSeq" id="XP_029756919.1">
    <property type="nucleotide sequence ID" value="XM_029906194.1"/>
</dbReference>
<feature type="compositionally biased region" description="Basic residues" evidence="1">
    <location>
        <begin position="40"/>
        <end position="49"/>
    </location>
</feature>
<dbReference type="STRING" id="1043002.A0A074XFA6"/>
<protein>
    <recommendedName>
        <fullName evidence="2">PXA domain-containing protein</fullName>
    </recommendedName>
</protein>
<accession>A0A074XFA6</accession>
<dbReference type="PANTHER" id="PTHR22775">
    <property type="entry name" value="SORTING NEXIN"/>
    <property type="match status" value="1"/>
</dbReference>
<evidence type="ECO:0000259" key="2">
    <source>
        <dbReference type="PROSITE" id="PS51207"/>
    </source>
</evidence>
<sequence length="574" mass="63596">MPSKQESLDGVMDQETARAAPRGHARTKSNISIGSNNPSRPKHNRSKSTKKLDSVYSDEATIAFIKRTLCAPQLAGPEGSRARNIHKPLSELLPPLTSSNQVDLQIYALISIIIKDFVHAWYSRITPDQDFTDQVVHIIAHCTRALEQRIRAVDLEALILDELPELINLHVTAYRTAYNGSYTSSLVADPREIYHAINPHPALTPVPFESGSLASLDQAENEAVWRQLLIQGVLSHVLPPEDLNNPPLRVLVTEIFSELIIGRGVCGNICEGWFICDLIAKLLAILRPPEPDVQQQPPTSPNRLEQFGLLADDSDDAEEAPTVTSRSPVDFISKAFWQIMQYAFLAFMTIRAFFTALSDAASLPPRANSREDSTHDELDDSGSLCQQSTHDSIKRPILGMSLWSCCSHLISLDLQMPWLTTMGAYIQWLMICSSWKVGYTNSRLDRLLSHHIQTKILDPSRLPSILLLIRTNMFPNNSLGPGRVPPTPSEALAIKTKCATAIIAAIPPVVVKQVFAGAGEEEVHRRVEDMLDAFGDAYLNKHLIVGIVDLVIVKLFPELAEQSISSILKKEDGQ</sequence>
<evidence type="ECO:0000313" key="3">
    <source>
        <dbReference type="EMBL" id="KEQ80732.1"/>
    </source>
</evidence>
<evidence type="ECO:0000313" key="4">
    <source>
        <dbReference type="Proteomes" id="UP000030706"/>
    </source>
</evidence>
<dbReference type="SMART" id="SM00313">
    <property type="entry name" value="PXA"/>
    <property type="match status" value="1"/>
</dbReference>